<dbReference type="PANTHER" id="PTHR33768">
    <property type="entry name" value="MIP11318P"/>
    <property type="match status" value="1"/>
</dbReference>
<accession>A0A1Y2CJ49</accession>
<dbReference type="STRING" id="329046.A0A1Y2CJ49"/>
<dbReference type="AlphaFoldDB" id="A0A1Y2CJ49"/>
<comment type="similarity">
    <text evidence="1">Belongs to the CFAP97 family.</text>
</comment>
<dbReference type="Pfam" id="PF13879">
    <property type="entry name" value="Hmw_CFAP97"/>
    <property type="match status" value="1"/>
</dbReference>
<proteinExistence type="inferred from homology"/>
<dbReference type="PANTHER" id="PTHR33768:SF3">
    <property type="entry name" value="MIP11318P"/>
    <property type="match status" value="1"/>
</dbReference>
<protein>
    <submittedName>
        <fullName evidence="2">Uncharacterized protein</fullName>
    </submittedName>
</protein>
<evidence type="ECO:0000256" key="1">
    <source>
        <dbReference type="ARBA" id="ARBA00008315"/>
    </source>
</evidence>
<dbReference type="Proteomes" id="UP000193642">
    <property type="component" value="Unassembled WGS sequence"/>
</dbReference>
<dbReference type="InterPro" id="IPR029488">
    <property type="entry name" value="Hmw/CFAP97"/>
</dbReference>
<evidence type="ECO:0000313" key="3">
    <source>
        <dbReference type="Proteomes" id="UP000193642"/>
    </source>
</evidence>
<evidence type="ECO:0000313" key="2">
    <source>
        <dbReference type="EMBL" id="ORY46864.1"/>
    </source>
</evidence>
<comment type="caution">
    <text evidence="2">The sequence shown here is derived from an EMBL/GenBank/DDBJ whole genome shotgun (WGS) entry which is preliminary data.</text>
</comment>
<dbReference type="EMBL" id="MCGO01000015">
    <property type="protein sequence ID" value="ORY46864.1"/>
    <property type="molecule type" value="Genomic_DNA"/>
</dbReference>
<keyword evidence="3" id="KW-1185">Reference proteome</keyword>
<organism evidence="2 3">
    <name type="scientific">Rhizoclosmatium globosum</name>
    <dbReference type="NCBI Taxonomy" id="329046"/>
    <lineage>
        <taxon>Eukaryota</taxon>
        <taxon>Fungi</taxon>
        <taxon>Fungi incertae sedis</taxon>
        <taxon>Chytridiomycota</taxon>
        <taxon>Chytridiomycota incertae sedis</taxon>
        <taxon>Chytridiomycetes</taxon>
        <taxon>Chytridiales</taxon>
        <taxon>Chytriomycetaceae</taxon>
        <taxon>Rhizoclosmatium</taxon>
    </lineage>
</organism>
<dbReference type="InterPro" id="IPR038792">
    <property type="entry name" value="CFAP97D1/2"/>
</dbReference>
<sequence length="183" mass="22403">MAEEVPNKKPRHRRVVFRADAVGLEAYEHRHYLPLHPTCNKLLEKRWEDYVRNLHHSRLKQAKPTIDDSKPRVYRHLDMRLKKQQMEEERVHEIEKNNNILFRRIMNQKISHTEISDISKIKEYKENRNHIAASHEHFRKRGMEKILKENLTILQRIEEKAPNYNRLEWYSERCRNLGRKVKL</sequence>
<dbReference type="OrthoDB" id="2163395at2759"/>
<gene>
    <name evidence="2" type="ORF">BCR33DRAFT_111355</name>
</gene>
<reference evidence="2 3" key="1">
    <citation type="submission" date="2016-07" db="EMBL/GenBank/DDBJ databases">
        <title>Pervasive Adenine N6-methylation of Active Genes in Fungi.</title>
        <authorList>
            <consortium name="DOE Joint Genome Institute"/>
            <person name="Mondo S.J."/>
            <person name="Dannebaum R.O."/>
            <person name="Kuo R.C."/>
            <person name="Labutti K."/>
            <person name="Haridas S."/>
            <person name="Kuo A."/>
            <person name="Salamov A."/>
            <person name="Ahrendt S.R."/>
            <person name="Lipzen A."/>
            <person name="Sullivan W."/>
            <person name="Andreopoulos W.B."/>
            <person name="Clum A."/>
            <person name="Lindquist E."/>
            <person name="Daum C."/>
            <person name="Ramamoorthy G.K."/>
            <person name="Gryganskyi A."/>
            <person name="Culley D."/>
            <person name="Magnuson J.K."/>
            <person name="James T.Y."/>
            <person name="O'Malley M.A."/>
            <person name="Stajich J.E."/>
            <person name="Spatafora J.W."/>
            <person name="Visel A."/>
            <person name="Grigoriev I.V."/>
        </authorList>
    </citation>
    <scope>NUCLEOTIDE SEQUENCE [LARGE SCALE GENOMIC DNA]</scope>
    <source>
        <strain evidence="2 3">JEL800</strain>
    </source>
</reference>
<name>A0A1Y2CJ49_9FUNG</name>